<organism evidence="7 8">
    <name type="scientific">Paracoccus haematequi</name>
    <dbReference type="NCBI Taxonomy" id="2491866"/>
    <lineage>
        <taxon>Bacteria</taxon>
        <taxon>Pseudomonadati</taxon>
        <taxon>Pseudomonadota</taxon>
        <taxon>Alphaproteobacteria</taxon>
        <taxon>Rhodobacterales</taxon>
        <taxon>Paracoccaceae</taxon>
        <taxon>Paracoccus</taxon>
    </lineage>
</organism>
<dbReference type="CDD" id="cd08411">
    <property type="entry name" value="PBP2_OxyR"/>
    <property type="match status" value="1"/>
</dbReference>
<dbReference type="InterPro" id="IPR005119">
    <property type="entry name" value="LysR_subst-bd"/>
</dbReference>
<dbReference type="PANTHER" id="PTHR30346">
    <property type="entry name" value="TRANSCRIPTIONAL DUAL REGULATOR HCAR-RELATED"/>
    <property type="match status" value="1"/>
</dbReference>
<dbReference type="Gene3D" id="1.10.10.10">
    <property type="entry name" value="Winged helix-like DNA-binding domain superfamily/Winged helix DNA-binding domain"/>
    <property type="match status" value="1"/>
</dbReference>
<name>A0A3S4DZA3_9RHOB</name>
<dbReference type="Pfam" id="PF00126">
    <property type="entry name" value="HTH_1"/>
    <property type="match status" value="1"/>
</dbReference>
<dbReference type="InterPro" id="IPR036390">
    <property type="entry name" value="WH_DNA-bd_sf"/>
</dbReference>
<keyword evidence="2" id="KW-0805">Transcription regulation</keyword>
<dbReference type="SUPFAM" id="SSF46785">
    <property type="entry name" value="Winged helix' DNA-binding domain"/>
    <property type="match status" value="1"/>
</dbReference>
<accession>A0A3S4DZA3</accession>
<dbReference type="PRINTS" id="PR00039">
    <property type="entry name" value="HTHLYSR"/>
</dbReference>
<evidence type="ECO:0000256" key="1">
    <source>
        <dbReference type="ARBA" id="ARBA00009437"/>
    </source>
</evidence>
<dbReference type="PROSITE" id="PS50931">
    <property type="entry name" value="HTH_LYSR"/>
    <property type="match status" value="1"/>
</dbReference>
<sequence>MPTLQQLRYLLAVADTLNFSRAAEQCHVTQPTLSIQLKELEARLGTRLVERTRARVLLTPVGTEIARRARIIVAEIDDIRDIARREDPHAMQSLLRMGVVHTVGAYVLSIAMPTLRRTFPQTRIHVREEKPEQLQHHLADGQYDVILLPEVPVRDDFASFVLVTEPLHLVVPQDHPLARRKSVRPQDLAGETILTMERREGPTDDIARLCREVGAIEASDYVGTTLDTLRQMVAAGMGIALLPALYVRSEVMREELVVAVPLSDPVPTRNICMAWRKSAQRAETYVDFAEAISGCLKPWDVQPASGA</sequence>
<proteinExistence type="inferred from homology"/>
<dbReference type="EMBL" id="UZWE01000098">
    <property type="protein sequence ID" value="VDS10864.1"/>
    <property type="molecule type" value="Genomic_DNA"/>
</dbReference>
<protein>
    <submittedName>
        <fullName evidence="7">Hydrogen peroxide-inducible genes activator</fullName>
    </submittedName>
</protein>
<dbReference type="GO" id="GO:0032993">
    <property type="term" value="C:protein-DNA complex"/>
    <property type="evidence" value="ECO:0007669"/>
    <property type="project" value="TreeGrafter"/>
</dbReference>
<evidence type="ECO:0000259" key="6">
    <source>
        <dbReference type="PROSITE" id="PS50931"/>
    </source>
</evidence>
<dbReference type="AlphaFoldDB" id="A0A3S4DZA3"/>
<dbReference type="GO" id="GO:0003700">
    <property type="term" value="F:DNA-binding transcription factor activity"/>
    <property type="evidence" value="ECO:0007669"/>
    <property type="project" value="InterPro"/>
</dbReference>
<comment type="similarity">
    <text evidence="1">Belongs to the LysR transcriptional regulatory family.</text>
</comment>
<feature type="domain" description="HTH lysR-type" evidence="6">
    <location>
        <begin position="2"/>
        <end position="59"/>
    </location>
</feature>
<dbReference type="PANTHER" id="PTHR30346:SF26">
    <property type="entry name" value="HYDROGEN PEROXIDE-INDUCIBLE GENES ACTIVATOR"/>
    <property type="match status" value="1"/>
</dbReference>
<evidence type="ECO:0000256" key="2">
    <source>
        <dbReference type="ARBA" id="ARBA00023015"/>
    </source>
</evidence>
<keyword evidence="8" id="KW-1185">Reference proteome</keyword>
<gene>
    <name evidence="7" type="primary">oxyR_5</name>
    <name evidence="7" type="ORF">PARHAE_04083</name>
</gene>
<keyword evidence="5" id="KW-0804">Transcription</keyword>
<evidence type="ECO:0000256" key="4">
    <source>
        <dbReference type="ARBA" id="ARBA00023159"/>
    </source>
</evidence>
<dbReference type="RefSeq" id="WP_126156387.1">
    <property type="nucleotide sequence ID" value="NZ_UZWE01000098.1"/>
</dbReference>
<dbReference type="GO" id="GO:0003677">
    <property type="term" value="F:DNA binding"/>
    <property type="evidence" value="ECO:0007669"/>
    <property type="project" value="UniProtKB-KW"/>
</dbReference>
<dbReference type="SUPFAM" id="SSF53850">
    <property type="entry name" value="Periplasmic binding protein-like II"/>
    <property type="match status" value="1"/>
</dbReference>
<keyword evidence="4" id="KW-0010">Activator</keyword>
<dbReference type="InterPro" id="IPR036388">
    <property type="entry name" value="WH-like_DNA-bd_sf"/>
</dbReference>
<evidence type="ECO:0000313" key="7">
    <source>
        <dbReference type="EMBL" id="VDS10864.1"/>
    </source>
</evidence>
<reference evidence="7 8" key="1">
    <citation type="submission" date="2018-12" db="EMBL/GenBank/DDBJ databases">
        <authorList>
            <person name="Criscuolo A."/>
        </authorList>
    </citation>
    <scope>NUCLEOTIDE SEQUENCE [LARGE SCALE GENOMIC DNA]</scope>
    <source>
        <strain evidence="7">ACIP1116241</strain>
    </source>
</reference>
<keyword evidence="3" id="KW-0238">DNA-binding</keyword>
<dbReference type="InterPro" id="IPR000847">
    <property type="entry name" value="LysR_HTH_N"/>
</dbReference>
<evidence type="ECO:0000256" key="3">
    <source>
        <dbReference type="ARBA" id="ARBA00023125"/>
    </source>
</evidence>
<dbReference type="Pfam" id="PF03466">
    <property type="entry name" value="LysR_substrate"/>
    <property type="match status" value="1"/>
</dbReference>
<dbReference type="Proteomes" id="UP000270743">
    <property type="component" value="Unassembled WGS sequence"/>
</dbReference>
<evidence type="ECO:0000256" key="5">
    <source>
        <dbReference type="ARBA" id="ARBA00023163"/>
    </source>
</evidence>
<dbReference type="Gene3D" id="3.40.190.10">
    <property type="entry name" value="Periplasmic binding protein-like II"/>
    <property type="match status" value="2"/>
</dbReference>
<dbReference type="FunFam" id="1.10.10.10:FF:000001">
    <property type="entry name" value="LysR family transcriptional regulator"/>
    <property type="match status" value="1"/>
</dbReference>
<evidence type="ECO:0000313" key="8">
    <source>
        <dbReference type="Proteomes" id="UP000270743"/>
    </source>
</evidence>
<dbReference type="OrthoDB" id="9775392at2"/>